<dbReference type="Gene3D" id="3.40.50.150">
    <property type="entry name" value="Vaccinia Virus protein VP39"/>
    <property type="match status" value="1"/>
</dbReference>
<dbReference type="Pfam" id="PF13489">
    <property type="entry name" value="Methyltransf_23"/>
    <property type="match status" value="1"/>
</dbReference>
<reference evidence="2" key="1">
    <citation type="journal article" date="2019" name="Int. J. Syst. Evol. Microbiol.">
        <title>The Global Catalogue of Microorganisms (GCM) 10K type strain sequencing project: providing services to taxonomists for standard genome sequencing and annotation.</title>
        <authorList>
            <consortium name="The Broad Institute Genomics Platform"/>
            <consortium name="The Broad Institute Genome Sequencing Center for Infectious Disease"/>
            <person name="Wu L."/>
            <person name="Ma J."/>
        </authorList>
    </citation>
    <scope>NUCLEOTIDE SEQUENCE [LARGE SCALE GENOMIC DNA]</scope>
    <source>
        <strain evidence="2">KCTC 15012</strain>
    </source>
</reference>
<dbReference type="PANTHER" id="PTHR43861:SF5">
    <property type="entry name" value="BLL5978 PROTEIN"/>
    <property type="match status" value="1"/>
</dbReference>
<dbReference type="InterPro" id="IPR029063">
    <property type="entry name" value="SAM-dependent_MTases_sf"/>
</dbReference>
<comment type="caution">
    <text evidence="1">The sequence shown here is derived from an EMBL/GenBank/DDBJ whole genome shotgun (WGS) entry which is preliminary data.</text>
</comment>
<keyword evidence="1" id="KW-0808">Transferase</keyword>
<dbReference type="SUPFAM" id="SSF53335">
    <property type="entry name" value="S-adenosyl-L-methionine-dependent methyltransferases"/>
    <property type="match status" value="1"/>
</dbReference>
<dbReference type="RefSeq" id="WP_377318699.1">
    <property type="nucleotide sequence ID" value="NZ_JBHUIY010000049.1"/>
</dbReference>
<dbReference type="EMBL" id="JBHUIY010000049">
    <property type="protein sequence ID" value="MFD2235478.1"/>
    <property type="molecule type" value="Genomic_DNA"/>
</dbReference>
<sequence>MREADIRPAALHDEYLRLSTADVAALFPDTRGFVARPCPGCGGGGEPAFAKGVFSLVRCPDCATLWVDPAPPADRLAAFYRDSASQRYWGEVFFPAVAEARREMIFRPRVERIAALLAGRGLRPGAVVDVGAGTGIFLEEARAAGWDGPLRAVEPTAGLAATCRNKGFATFEGLADQAAADPAWAGQADLVVSFEVIEHLVSAEGFLRDLATLARPGGLILVTGLCGTGFDILTLGARSKAVAPPHHLTFLSQAGVEALMPRCGLDLLDFLTPGRIDLDIVRNTLAAAGEDPADPFLRHLLGQAPAETQAAFQAFLADNRLSSHMWLLARKP</sequence>
<name>A0ABW5CHC7_9PROT</name>
<dbReference type="GO" id="GO:0102208">
    <property type="term" value="F:2-polyprenyl-6-hydroxyphenol methylase activity"/>
    <property type="evidence" value="ECO:0007669"/>
    <property type="project" value="UniProtKB-EC"/>
</dbReference>
<dbReference type="EC" id="2.1.1.222" evidence="1"/>
<dbReference type="GO" id="GO:0061542">
    <property type="term" value="F:3-demethylubiquinol 3-O-methyltransferase activity"/>
    <property type="evidence" value="ECO:0007669"/>
    <property type="project" value="UniProtKB-EC"/>
</dbReference>
<accession>A0ABW5CHC7</accession>
<dbReference type="PANTHER" id="PTHR43861">
    <property type="entry name" value="TRANS-ACONITATE 2-METHYLTRANSFERASE-RELATED"/>
    <property type="match status" value="1"/>
</dbReference>
<evidence type="ECO:0000313" key="1">
    <source>
        <dbReference type="EMBL" id="MFD2235478.1"/>
    </source>
</evidence>
<dbReference type="EC" id="2.1.1.64" evidence="1"/>
<protein>
    <submittedName>
        <fullName evidence="1">Class I SAM-dependent methyltransferase</fullName>
        <ecNumber evidence="1">2.1.1.222</ecNumber>
        <ecNumber evidence="1">2.1.1.64</ecNumber>
    </submittedName>
</protein>
<keyword evidence="1" id="KW-0489">Methyltransferase</keyword>
<dbReference type="GO" id="GO:0032259">
    <property type="term" value="P:methylation"/>
    <property type="evidence" value="ECO:0007669"/>
    <property type="project" value="UniProtKB-KW"/>
</dbReference>
<dbReference type="Proteomes" id="UP001597296">
    <property type="component" value="Unassembled WGS sequence"/>
</dbReference>
<gene>
    <name evidence="1" type="ORF">ACFSNB_16870</name>
</gene>
<dbReference type="CDD" id="cd02440">
    <property type="entry name" value="AdoMet_MTases"/>
    <property type="match status" value="1"/>
</dbReference>
<evidence type="ECO:0000313" key="2">
    <source>
        <dbReference type="Proteomes" id="UP001597296"/>
    </source>
</evidence>
<keyword evidence="2" id="KW-1185">Reference proteome</keyword>
<organism evidence="1 2">
    <name type="scientific">Phaeospirillum tilakii</name>
    <dbReference type="NCBI Taxonomy" id="741673"/>
    <lineage>
        <taxon>Bacteria</taxon>
        <taxon>Pseudomonadati</taxon>
        <taxon>Pseudomonadota</taxon>
        <taxon>Alphaproteobacteria</taxon>
        <taxon>Rhodospirillales</taxon>
        <taxon>Rhodospirillaceae</taxon>
        <taxon>Phaeospirillum</taxon>
    </lineage>
</organism>
<proteinExistence type="predicted"/>